<dbReference type="EMBL" id="MGAY01000048">
    <property type="protein sequence ID" value="OGK56015.1"/>
    <property type="molecule type" value="Genomic_DNA"/>
</dbReference>
<dbReference type="InterPro" id="IPR035940">
    <property type="entry name" value="CAP_sf"/>
</dbReference>
<dbReference type="AlphaFoldDB" id="A0A1F7JK77"/>
<dbReference type="Proteomes" id="UP000176376">
    <property type="component" value="Unassembled WGS sequence"/>
</dbReference>
<sequence length="236" mass="26295">MKKYIKLSGYLLAVLSLTILIAALFITASNFFQYSDLNEVNLKKNIKPDDVTPIKYISKTSPIPVTLIPTSATYPTVIKKPAASDDGQPWGVAKKIGEHTYTIKLGKDDRMGNPNEIYEALNNYRNQLNKGYLAWDEKLANLAQKRADHFKSIKNTDEHAGLNDYLDNQNGFIELGFNQIGENSYFGTPLYGVHLIEWLFASSAEHNSNQLDHVWSHVGIGANDTAVNIIFGGGKM</sequence>
<evidence type="ECO:0000313" key="3">
    <source>
        <dbReference type="Proteomes" id="UP000176376"/>
    </source>
</evidence>
<feature type="domain" description="SCP" evidence="1">
    <location>
        <begin position="119"/>
        <end position="223"/>
    </location>
</feature>
<dbReference type="InterPro" id="IPR014044">
    <property type="entry name" value="CAP_dom"/>
</dbReference>
<organism evidence="2 3">
    <name type="scientific">Candidatus Roizmanbacteria bacterium RIFCSPLOWO2_02_FULL_38_10</name>
    <dbReference type="NCBI Taxonomy" id="1802074"/>
    <lineage>
        <taxon>Bacteria</taxon>
        <taxon>Candidatus Roizmaniibacteriota</taxon>
    </lineage>
</organism>
<evidence type="ECO:0000259" key="1">
    <source>
        <dbReference type="Pfam" id="PF00188"/>
    </source>
</evidence>
<gene>
    <name evidence="2" type="ORF">A3J15_00340</name>
</gene>
<reference evidence="2 3" key="1">
    <citation type="journal article" date="2016" name="Nat. Commun.">
        <title>Thousands of microbial genomes shed light on interconnected biogeochemical processes in an aquifer system.</title>
        <authorList>
            <person name="Anantharaman K."/>
            <person name="Brown C.T."/>
            <person name="Hug L.A."/>
            <person name="Sharon I."/>
            <person name="Castelle C.J."/>
            <person name="Probst A.J."/>
            <person name="Thomas B.C."/>
            <person name="Singh A."/>
            <person name="Wilkins M.J."/>
            <person name="Karaoz U."/>
            <person name="Brodie E.L."/>
            <person name="Williams K.H."/>
            <person name="Hubbard S.S."/>
            <person name="Banfield J.F."/>
        </authorList>
    </citation>
    <scope>NUCLEOTIDE SEQUENCE [LARGE SCALE GENOMIC DNA]</scope>
</reference>
<dbReference type="STRING" id="1802074.A3J15_00340"/>
<dbReference type="Pfam" id="PF00188">
    <property type="entry name" value="CAP"/>
    <property type="match status" value="1"/>
</dbReference>
<name>A0A1F7JK77_9BACT</name>
<evidence type="ECO:0000313" key="2">
    <source>
        <dbReference type="EMBL" id="OGK56015.1"/>
    </source>
</evidence>
<dbReference type="SUPFAM" id="SSF55797">
    <property type="entry name" value="PR-1-like"/>
    <property type="match status" value="1"/>
</dbReference>
<protein>
    <recommendedName>
        <fullName evidence="1">SCP domain-containing protein</fullName>
    </recommendedName>
</protein>
<accession>A0A1F7JK77</accession>
<dbReference type="Gene3D" id="3.40.33.10">
    <property type="entry name" value="CAP"/>
    <property type="match status" value="1"/>
</dbReference>
<proteinExistence type="predicted"/>
<comment type="caution">
    <text evidence="2">The sequence shown here is derived from an EMBL/GenBank/DDBJ whole genome shotgun (WGS) entry which is preliminary data.</text>
</comment>